<proteinExistence type="predicted"/>
<reference evidence="1 2" key="1">
    <citation type="submission" date="2016-10" db="EMBL/GenBank/DDBJ databases">
        <title>Draft genome sequences of four alkaliphilic bacteria belonging to the Anaerobacillus genus.</title>
        <authorList>
            <person name="Bassil N.M."/>
            <person name="Lloyd J.R."/>
        </authorList>
    </citation>
    <scope>NUCLEOTIDE SEQUENCE [LARGE SCALE GENOMIC DNA]</scope>
    <source>
        <strain evidence="1 2">DSM 15340</strain>
    </source>
</reference>
<dbReference type="AlphaFoldDB" id="A0A1S2LUU5"/>
<dbReference type="RefSeq" id="WP_071311895.1">
    <property type="nucleotide sequence ID" value="NZ_MLQQ01000001.1"/>
</dbReference>
<dbReference type="EMBL" id="MLQQ01000001">
    <property type="protein sequence ID" value="OIJ15970.1"/>
    <property type="molecule type" value="Genomic_DNA"/>
</dbReference>
<name>A0A1S2LUU5_9BACI</name>
<dbReference type="Proteomes" id="UP000180098">
    <property type="component" value="Unassembled WGS sequence"/>
</dbReference>
<protein>
    <submittedName>
        <fullName evidence="1">Uncharacterized protein</fullName>
    </submittedName>
</protein>
<evidence type="ECO:0000313" key="2">
    <source>
        <dbReference type="Proteomes" id="UP000180098"/>
    </source>
</evidence>
<gene>
    <name evidence="1" type="ORF">BKP35_03010</name>
</gene>
<organism evidence="1 2">
    <name type="scientific">Anaerobacillus arseniciselenatis</name>
    <dbReference type="NCBI Taxonomy" id="85682"/>
    <lineage>
        <taxon>Bacteria</taxon>
        <taxon>Bacillati</taxon>
        <taxon>Bacillota</taxon>
        <taxon>Bacilli</taxon>
        <taxon>Bacillales</taxon>
        <taxon>Bacillaceae</taxon>
        <taxon>Anaerobacillus</taxon>
    </lineage>
</organism>
<sequence>MIVQDLVETKEYFTEETKDDFFVIYEKFENSDCNCKGNMLEEIECDDEEVIQILQGNPECSCSLRNVKSYRVGQQHKTVEAVLAKIKEEHQEIFK</sequence>
<accession>A0A1S2LUU5</accession>
<dbReference type="OrthoDB" id="2890131at2"/>
<comment type="caution">
    <text evidence="1">The sequence shown here is derived from an EMBL/GenBank/DDBJ whole genome shotgun (WGS) entry which is preliminary data.</text>
</comment>
<evidence type="ECO:0000313" key="1">
    <source>
        <dbReference type="EMBL" id="OIJ15970.1"/>
    </source>
</evidence>
<keyword evidence="2" id="KW-1185">Reference proteome</keyword>